<protein>
    <submittedName>
        <fullName evidence="2">Alpha/beta hydrolase-fold protein</fullName>
    </submittedName>
</protein>
<keyword evidence="1" id="KW-0732">Signal</keyword>
<dbReference type="EMBL" id="JARJJS010000003">
    <property type="protein sequence ID" value="MDF4025920.1"/>
    <property type="molecule type" value="Genomic_DNA"/>
</dbReference>
<proteinExistence type="predicted"/>
<dbReference type="GO" id="GO:0016787">
    <property type="term" value="F:hydrolase activity"/>
    <property type="evidence" value="ECO:0007669"/>
    <property type="project" value="UniProtKB-KW"/>
</dbReference>
<gene>
    <name evidence="2" type="ORF">P3W24_13160</name>
</gene>
<dbReference type="Gene3D" id="3.40.50.1820">
    <property type="entry name" value="alpha/beta hydrolase"/>
    <property type="match status" value="1"/>
</dbReference>
<sequence length="253" mass="26921">MKTLPCCRWIALLATAALLAACYPVRDTSRPPATKTLPGDRHATTLVIALPGIADNLASLEAGGIGNAVHGAWPDADVELVELTIGYYKDGRALPALHDLVATARREGYRHVWLAGASLGGMGALLYDTAWPDDVDGLVLLAPYLGDEAILKDIRAAGGVVRWQAPPAAMPGPENWQAQLWRRVKAWSARPGGDSRVWLAYGDKDKFAPNMPLLAPAVPASHIVTGPGVHEWTTWTPLAARVFARAPHGAATP</sequence>
<dbReference type="RefSeq" id="WP_320551854.1">
    <property type="nucleotide sequence ID" value="NZ_JAQLOK010000004.1"/>
</dbReference>
<dbReference type="SUPFAM" id="SSF53474">
    <property type="entry name" value="alpha/beta-Hydrolases"/>
    <property type="match status" value="1"/>
</dbReference>
<feature type="chain" id="PRO_5047452373" evidence="1">
    <location>
        <begin position="21"/>
        <end position="253"/>
    </location>
</feature>
<dbReference type="PROSITE" id="PS51257">
    <property type="entry name" value="PROKAR_LIPOPROTEIN"/>
    <property type="match status" value="1"/>
</dbReference>
<evidence type="ECO:0000256" key="1">
    <source>
        <dbReference type="SAM" id="SignalP"/>
    </source>
</evidence>
<feature type="signal peptide" evidence="1">
    <location>
        <begin position="1"/>
        <end position="20"/>
    </location>
</feature>
<dbReference type="Pfam" id="PF00756">
    <property type="entry name" value="Esterase"/>
    <property type="match status" value="1"/>
</dbReference>
<keyword evidence="2" id="KW-0378">Hydrolase</keyword>
<comment type="caution">
    <text evidence="2">The sequence shown here is derived from an EMBL/GenBank/DDBJ whole genome shotgun (WGS) entry which is preliminary data.</text>
</comment>
<organism evidence="2 3">
    <name type="scientific">Luteibacter sahnii</name>
    <dbReference type="NCBI Taxonomy" id="3021977"/>
    <lineage>
        <taxon>Bacteria</taxon>
        <taxon>Pseudomonadati</taxon>
        <taxon>Pseudomonadota</taxon>
        <taxon>Gammaproteobacteria</taxon>
        <taxon>Lysobacterales</taxon>
        <taxon>Rhodanobacteraceae</taxon>
        <taxon>Luteibacter</taxon>
    </lineage>
</organism>
<name>A0ABT6BCR6_9GAMM</name>
<reference evidence="2 3" key="1">
    <citation type="journal article" date="2024" name="Curr. Microbiol.">
        <title>Luteibacter sahnii sp. nov., A Novel Yellow-Colored Xanthomonadin Pigment Producing Probiotic Bacterium from Healthy Rice Seed Microbiome.</title>
        <authorList>
            <person name="Jaiswal G."/>
            <person name="Rana R."/>
            <person name="Nayak P.K."/>
            <person name="Chouhan R."/>
            <person name="Gandhi S.G."/>
            <person name="Patel H.K."/>
            <person name="Patil P.B."/>
        </authorList>
    </citation>
    <scope>NUCLEOTIDE SEQUENCE [LARGE SCALE GENOMIC DNA]</scope>
    <source>
        <strain evidence="2 3">PPL201</strain>
    </source>
</reference>
<dbReference type="Proteomes" id="UP001528850">
    <property type="component" value="Unassembled WGS sequence"/>
</dbReference>
<dbReference type="InterPro" id="IPR000801">
    <property type="entry name" value="Esterase-like"/>
</dbReference>
<dbReference type="InterPro" id="IPR029058">
    <property type="entry name" value="AB_hydrolase_fold"/>
</dbReference>
<keyword evidence="3" id="KW-1185">Reference proteome</keyword>
<accession>A0ABT6BCR6</accession>
<evidence type="ECO:0000313" key="2">
    <source>
        <dbReference type="EMBL" id="MDF4025920.1"/>
    </source>
</evidence>
<evidence type="ECO:0000313" key="3">
    <source>
        <dbReference type="Proteomes" id="UP001528850"/>
    </source>
</evidence>